<dbReference type="EMBL" id="BQXS01012697">
    <property type="protein sequence ID" value="GKT27025.1"/>
    <property type="molecule type" value="Genomic_DNA"/>
</dbReference>
<comment type="caution">
    <text evidence="2">The sequence shown here is derived from an EMBL/GenBank/DDBJ whole genome shotgun (WGS) entry which is preliminary data.</text>
</comment>
<evidence type="ECO:0000313" key="3">
    <source>
        <dbReference type="Proteomes" id="UP001057375"/>
    </source>
</evidence>
<keyword evidence="3" id="KW-1185">Reference proteome</keyword>
<dbReference type="Proteomes" id="UP001057375">
    <property type="component" value="Unassembled WGS sequence"/>
</dbReference>
<name>A0ABQ5K3E7_9EUKA</name>
<accession>A0ABQ5K3E7</accession>
<gene>
    <name evidence="2" type="ORF">ADUPG1_013574</name>
</gene>
<organism evidence="2 3">
    <name type="scientific">Aduncisulcus paluster</name>
    <dbReference type="NCBI Taxonomy" id="2918883"/>
    <lineage>
        <taxon>Eukaryota</taxon>
        <taxon>Metamonada</taxon>
        <taxon>Carpediemonas-like organisms</taxon>
        <taxon>Aduncisulcus</taxon>
    </lineage>
</organism>
<protein>
    <submittedName>
        <fullName evidence="2">Uncharacterized protein</fullName>
    </submittedName>
</protein>
<proteinExistence type="predicted"/>
<feature type="region of interest" description="Disordered" evidence="1">
    <location>
        <begin position="224"/>
        <end position="256"/>
    </location>
</feature>
<evidence type="ECO:0000256" key="1">
    <source>
        <dbReference type="SAM" id="MobiDB-lite"/>
    </source>
</evidence>
<sequence length="462" mass="52504">MEEFALIKPLFAPKAAFSPYPLDDSILTPFLFDEYVDDPSARIISASKTSSKDYIVGTCKDLFPVGHSGTIPQKIRPALVCRQAFLMVRTQYREFTKFLRTNADSTEIPIEEIKYFKKLAVPRYFEDVVTCLHREDISSERNRFDCKKYSSTPMMNFGLAKKYLFSIIHDLEIQGVKSELLLRIYEFLCLKSPAEGDDTLFKKSYPKVLEMYNSAAIYAINKDKEGDQNQPSGIGDGKRRTAGTPSPSRTHSHSGLLPPCPQDDVFQDSSTPGVLYFSPLIMSTCIVRSICLNNLVEFNSLVESVSTGVLSKTLLGTSKLVHFIIDMCSQFIANDYDSFLSNFFSPIDDVIIRPTGVMYYYLYNLVTLARKRIIGSLCQSLRSQFVSVLPLQIIVKILFFKQQSMALMKYNPKPVSSFTYTRQFLLAEGKILRDDIIIKPGRERSVNLSKRAIERLAELYKE</sequence>
<reference evidence="2" key="1">
    <citation type="submission" date="2022-03" db="EMBL/GenBank/DDBJ databases">
        <title>Draft genome sequence of Aduncisulcus paluster, a free-living microaerophilic Fornicata.</title>
        <authorList>
            <person name="Yuyama I."/>
            <person name="Kume K."/>
            <person name="Tamura T."/>
            <person name="Inagaki Y."/>
            <person name="Hashimoto T."/>
        </authorList>
    </citation>
    <scope>NUCLEOTIDE SEQUENCE</scope>
    <source>
        <strain evidence="2">NY0171</strain>
    </source>
</reference>
<evidence type="ECO:0000313" key="2">
    <source>
        <dbReference type="EMBL" id="GKT27025.1"/>
    </source>
</evidence>